<dbReference type="EMBL" id="JBGORW010000003">
    <property type="protein sequence ID" value="MFA3799220.1"/>
    <property type="molecule type" value="Genomic_DNA"/>
</dbReference>
<dbReference type="InterPro" id="IPR001091">
    <property type="entry name" value="RM_Methyltransferase"/>
</dbReference>
<keyword evidence="2" id="KW-0808">Transferase</keyword>
<organism evidence="5 6">
    <name type="scientific">Leptotrichia hongkongensis</name>
    <dbReference type="NCBI Taxonomy" id="554406"/>
    <lineage>
        <taxon>Bacteria</taxon>
        <taxon>Fusobacteriati</taxon>
        <taxon>Fusobacteriota</taxon>
        <taxon>Fusobacteriia</taxon>
        <taxon>Fusobacteriales</taxon>
        <taxon>Leptotrichiaceae</taxon>
        <taxon>Leptotrichia</taxon>
    </lineage>
</organism>
<evidence type="ECO:0000256" key="3">
    <source>
        <dbReference type="RuleBase" id="RU362026"/>
    </source>
</evidence>
<dbReference type="SUPFAM" id="SSF53335">
    <property type="entry name" value="S-adenosyl-L-methionine-dependent methyltransferases"/>
    <property type="match status" value="1"/>
</dbReference>
<keyword evidence="1" id="KW-0489">Methyltransferase</keyword>
<evidence type="ECO:0000259" key="4">
    <source>
        <dbReference type="Pfam" id="PF01555"/>
    </source>
</evidence>
<evidence type="ECO:0000256" key="2">
    <source>
        <dbReference type="ARBA" id="ARBA00022679"/>
    </source>
</evidence>
<name>A0ABV4S4D1_9FUSO</name>
<accession>A0ABV4S4D1</accession>
<dbReference type="InterPro" id="IPR002941">
    <property type="entry name" value="DNA_methylase_N4/N6"/>
</dbReference>
<dbReference type="Gene3D" id="3.40.50.150">
    <property type="entry name" value="Vaccinia Virus protein VP39"/>
    <property type="match status" value="1"/>
</dbReference>
<dbReference type="Proteomes" id="UP001571581">
    <property type="component" value="Unassembled WGS sequence"/>
</dbReference>
<evidence type="ECO:0000313" key="6">
    <source>
        <dbReference type="Proteomes" id="UP001571581"/>
    </source>
</evidence>
<feature type="domain" description="DNA methylase N-4/N-6" evidence="4">
    <location>
        <begin position="28"/>
        <end position="233"/>
    </location>
</feature>
<dbReference type="PRINTS" id="PR00508">
    <property type="entry name" value="S21N4MTFRASE"/>
</dbReference>
<comment type="caution">
    <text evidence="5">The sequence shown here is derived from an EMBL/GenBank/DDBJ whole genome shotgun (WGS) entry which is preliminary data.</text>
</comment>
<dbReference type="InterPro" id="IPR029063">
    <property type="entry name" value="SAM-dependent_MTases_sf"/>
</dbReference>
<dbReference type="EC" id="2.1.1.-" evidence="3"/>
<protein>
    <recommendedName>
        <fullName evidence="3">Methyltransferase</fullName>
        <ecNumber evidence="3">2.1.1.-</ecNumber>
    </recommendedName>
</protein>
<evidence type="ECO:0000313" key="5">
    <source>
        <dbReference type="EMBL" id="MFA3799220.1"/>
    </source>
</evidence>
<comment type="similarity">
    <text evidence="3">Belongs to the N(4)/N(6)-methyltransferase family.</text>
</comment>
<gene>
    <name evidence="5" type="ORF">ACEG17_03345</name>
</gene>
<evidence type="ECO:0000256" key="1">
    <source>
        <dbReference type="ARBA" id="ARBA00022603"/>
    </source>
</evidence>
<keyword evidence="6" id="KW-1185">Reference proteome</keyword>
<proteinExistence type="inferred from homology"/>
<sequence length="278" mass="32214">MIKIDKFLNNIIEGDTLEVMSKLPDNSVDMLLVDLPYGTTQNKWDCIIPLDRLWNEYRRIVKENGAMIFTASGLFSAELMLSNPNEYKYKIIWEKSKATNFLNVKKQPLRKFEEILVFYRKQPTYNPQMRLGDSYDKGIRKKQLTGSYGDFEPIHVKSNGYRYPIDVVYFKTAESEGTVIHPTQKPVELGRYLIRTYSNPGDIILDNTSGSGSFLVSAVLEGRNFIGIEKNEHSKLFKSKDIDYIKESIKRIQNAYINLTENQKKTILCKNILERSKI</sequence>
<dbReference type="Pfam" id="PF01555">
    <property type="entry name" value="N6_N4_Mtase"/>
    <property type="match status" value="1"/>
</dbReference>
<reference evidence="5 6" key="1">
    <citation type="submission" date="2024-07" db="EMBL/GenBank/DDBJ databases">
        <authorList>
            <person name="Li X.-J."/>
            <person name="Wang X."/>
        </authorList>
    </citation>
    <scope>NUCLEOTIDE SEQUENCE [LARGE SCALE GENOMIC DNA]</scope>
    <source>
        <strain evidence="5 6">DSM 23441</strain>
    </source>
</reference>
<dbReference type="RefSeq" id="WP_372582548.1">
    <property type="nucleotide sequence ID" value="NZ_JBGORW010000003.1"/>
</dbReference>